<dbReference type="OrthoDB" id="5522031at2"/>
<organism evidence="2 3">
    <name type="scientific">Myxococcus llanfairpwllgwyngyllgogerychwyrndrobwllllantysiliogogogochensis</name>
    <dbReference type="NCBI Taxonomy" id="2590453"/>
    <lineage>
        <taxon>Bacteria</taxon>
        <taxon>Pseudomonadati</taxon>
        <taxon>Myxococcota</taxon>
        <taxon>Myxococcia</taxon>
        <taxon>Myxococcales</taxon>
        <taxon>Cystobacterineae</taxon>
        <taxon>Myxococcaceae</taxon>
        <taxon>Myxococcus</taxon>
    </lineage>
</organism>
<dbReference type="GO" id="GO:0006629">
    <property type="term" value="P:lipid metabolic process"/>
    <property type="evidence" value="ECO:0007669"/>
    <property type="project" value="InterPro"/>
</dbReference>
<dbReference type="EMBL" id="VIFM01000041">
    <property type="protein sequence ID" value="TQF15546.1"/>
    <property type="molecule type" value="Genomic_DNA"/>
</dbReference>
<evidence type="ECO:0000313" key="3">
    <source>
        <dbReference type="Proteomes" id="UP000315369"/>
    </source>
</evidence>
<dbReference type="InterPro" id="IPR051218">
    <property type="entry name" value="Sec_MonoDiacylglyc_Lipase"/>
</dbReference>
<dbReference type="Pfam" id="PF01764">
    <property type="entry name" value="Lipase_3"/>
    <property type="match status" value="1"/>
</dbReference>
<sequence length="320" mass="33604">MASANNPSQLGITLCAVSYLGQFDSNSKRYTLMNEALSATLTEGWQVTWGPATHGEDLVYVAANTSGDCAVVVRGTLFDRIEDLLQDKNINPQEPLPFTAPSFPADAAISKGAVEVWKNVVAMSSSVGSGGGALLTFLQGLPQGTSLLVTGHSLGGQVATVLAAWLQGALTNVSVLPLTFAAPTAGNPAFAEAFDAAFPEAQRYYNALDVVPRAWTEEGLTSILSLYPGGPACGLLCKAAVDAALRTLRDNALTYQQPTTGTELLGTVYSVSGFGAFEDEVNDQHRALYYMFLLDIPVSTIHSLNATWAPPPSQAARSAG</sequence>
<evidence type="ECO:0000259" key="1">
    <source>
        <dbReference type="Pfam" id="PF01764"/>
    </source>
</evidence>
<reference evidence="2 3" key="1">
    <citation type="submission" date="2019-06" db="EMBL/GenBank/DDBJ databases">
        <authorList>
            <person name="Livingstone P."/>
            <person name="Whitworth D."/>
        </authorList>
    </citation>
    <scope>NUCLEOTIDE SEQUENCE [LARGE SCALE GENOMIC DNA]</scope>
    <source>
        <strain evidence="2 3">AM401</strain>
    </source>
</reference>
<dbReference type="AlphaFoldDB" id="A0A540X2U8"/>
<dbReference type="Gene3D" id="3.40.50.1820">
    <property type="entry name" value="alpha/beta hydrolase"/>
    <property type="match status" value="1"/>
</dbReference>
<dbReference type="InterPro" id="IPR029058">
    <property type="entry name" value="AB_hydrolase_fold"/>
</dbReference>
<dbReference type="PANTHER" id="PTHR45856">
    <property type="entry name" value="ALPHA/BETA-HYDROLASES SUPERFAMILY PROTEIN"/>
    <property type="match status" value="1"/>
</dbReference>
<dbReference type="SUPFAM" id="SSF53474">
    <property type="entry name" value="alpha/beta-Hydrolases"/>
    <property type="match status" value="1"/>
</dbReference>
<gene>
    <name evidence="2" type="ORF">FJV41_13090</name>
</gene>
<dbReference type="InterPro" id="IPR002921">
    <property type="entry name" value="Fungal_lipase-type"/>
</dbReference>
<dbReference type="PANTHER" id="PTHR45856:SF11">
    <property type="entry name" value="FUNGAL LIPASE-LIKE DOMAIN-CONTAINING PROTEIN"/>
    <property type="match status" value="1"/>
</dbReference>
<feature type="domain" description="Fungal lipase-type" evidence="1">
    <location>
        <begin position="71"/>
        <end position="215"/>
    </location>
</feature>
<dbReference type="Proteomes" id="UP000315369">
    <property type="component" value="Unassembled WGS sequence"/>
</dbReference>
<dbReference type="RefSeq" id="WP_141642793.1">
    <property type="nucleotide sequence ID" value="NZ_VIFM01000041.1"/>
</dbReference>
<proteinExistence type="predicted"/>
<evidence type="ECO:0000313" key="2">
    <source>
        <dbReference type="EMBL" id="TQF15546.1"/>
    </source>
</evidence>
<name>A0A540X2U8_9BACT</name>
<keyword evidence="3" id="KW-1185">Reference proteome</keyword>
<protein>
    <recommendedName>
        <fullName evidence="1">Fungal lipase-type domain-containing protein</fullName>
    </recommendedName>
</protein>
<accession>A0A540X2U8</accession>
<comment type="caution">
    <text evidence="2">The sequence shown here is derived from an EMBL/GenBank/DDBJ whole genome shotgun (WGS) entry which is preliminary data.</text>
</comment>